<dbReference type="GO" id="GO:0008170">
    <property type="term" value="F:N-methyltransferase activity"/>
    <property type="evidence" value="ECO:0007669"/>
    <property type="project" value="UniProtKB-ARBA"/>
</dbReference>
<dbReference type="EMBL" id="VIUW01000002">
    <property type="protein sequence ID" value="TWD15705.1"/>
    <property type="molecule type" value="Genomic_DNA"/>
</dbReference>
<dbReference type="Pfam" id="PF25004">
    <property type="entry name" value="DUF7782"/>
    <property type="match status" value="1"/>
</dbReference>
<dbReference type="RefSeq" id="WP_144856627.1">
    <property type="nucleotide sequence ID" value="NZ_BAAAYT010000001.1"/>
</dbReference>
<dbReference type="PANTHER" id="PTHR45875">
    <property type="entry name" value="METHYLTRANSFERASE N6AMT1"/>
    <property type="match status" value="1"/>
</dbReference>
<reference evidence="8 9" key="1">
    <citation type="submission" date="2019-06" db="EMBL/GenBank/DDBJ databases">
        <title>Sequencing the genomes of 1000 actinobacteria strains.</title>
        <authorList>
            <person name="Klenk H.-P."/>
        </authorList>
    </citation>
    <scope>NUCLEOTIDE SEQUENCE [LARGE SCALE GENOMIC DNA]</scope>
    <source>
        <strain evidence="8 9">DSM 18935</strain>
    </source>
</reference>
<accession>A0A560WE21</accession>
<dbReference type="AlphaFoldDB" id="A0A560WE21"/>
<evidence type="ECO:0000256" key="4">
    <source>
        <dbReference type="ARBA" id="ARBA00022691"/>
    </source>
</evidence>
<dbReference type="PANTHER" id="PTHR45875:SF1">
    <property type="entry name" value="METHYLTRANSFERASE N6AMT1"/>
    <property type="match status" value="1"/>
</dbReference>
<dbReference type="SUPFAM" id="SSF53335">
    <property type="entry name" value="S-adenosyl-L-methionine-dependent methyltransferases"/>
    <property type="match status" value="1"/>
</dbReference>
<keyword evidence="3 8" id="KW-0808">Transferase</keyword>
<dbReference type="InterPro" id="IPR002052">
    <property type="entry name" value="DNA_methylase_N6_adenine_CS"/>
</dbReference>
<evidence type="ECO:0000256" key="1">
    <source>
        <dbReference type="ARBA" id="ARBA00006149"/>
    </source>
</evidence>
<dbReference type="GO" id="GO:0008276">
    <property type="term" value="F:protein methyltransferase activity"/>
    <property type="evidence" value="ECO:0007669"/>
    <property type="project" value="TreeGrafter"/>
</dbReference>
<keyword evidence="9" id="KW-1185">Reference proteome</keyword>
<sequence>MAGVDSRTTPLTDPAGLRDLRADLAGHGVDSDALSTLLGPVAAAALRRDDPVPVRRRLRDLDGPLATFVRFFTLGDPVDAAELDELCPSLGAGGLLELGLAAPAEGGLRATCDLMPYGADAATWLVASDHGELALGSSLPHDHVLGVGGASTTLASWTPRPQVARALDLGTGCGVQALHLSTHCREVVATDVAARALGYASVNAALADVELEMRSGSLLEPVAGERFDLVVSNPPFVITPRREDVPVYEYRDGQGTGHEVVADLVRGVGDHLEPGGLAVLLGNWETGEGGDWRDVVGGWLDDAERRGTPLDAWVVQREEQDPAEYAATWVRDGGQRPGTPEHAALEEAWLADFAARGVARIGFGVIVLQRPAGERGTFRDLVDHRGPVEQPMGPRVLEGVRARTWLAEHDDDAVLDVAWRCAPDVIEERHTRPGESDPVLILARQGAGLGRTAGLDTLGAALLSVCDGELTARQAVAAIAGLLDLDAAQAQEQAVALLRELVADGFVAGGVTDRG</sequence>
<dbReference type="PROSITE" id="PS00092">
    <property type="entry name" value="N6_MTASE"/>
    <property type="match status" value="1"/>
</dbReference>
<feature type="domain" description="DUF7782" evidence="7">
    <location>
        <begin position="403"/>
        <end position="507"/>
    </location>
</feature>
<dbReference type="CDD" id="cd02440">
    <property type="entry name" value="AdoMet_MTases"/>
    <property type="match status" value="1"/>
</dbReference>
<evidence type="ECO:0000256" key="3">
    <source>
        <dbReference type="ARBA" id="ARBA00022679"/>
    </source>
</evidence>
<proteinExistence type="inferred from homology"/>
<dbReference type="GO" id="GO:0008757">
    <property type="term" value="F:S-adenosylmethionine-dependent methyltransferase activity"/>
    <property type="evidence" value="ECO:0007669"/>
    <property type="project" value="TreeGrafter"/>
</dbReference>
<dbReference type="InterPro" id="IPR052190">
    <property type="entry name" value="Euk-Arch_PrmC-MTase"/>
</dbReference>
<dbReference type="GO" id="GO:0003676">
    <property type="term" value="F:nucleic acid binding"/>
    <property type="evidence" value="ECO:0007669"/>
    <property type="project" value="InterPro"/>
</dbReference>
<evidence type="ECO:0000259" key="7">
    <source>
        <dbReference type="Pfam" id="PF25004"/>
    </source>
</evidence>
<dbReference type="GO" id="GO:0035657">
    <property type="term" value="C:eRF1 methyltransferase complex"/>
    <property type="evidence" value="ECO:0007669"/>
    <property type="project" value="TreeGrafter"/>
</dbReference>
<evidence type="ECO:0000259" key="6">
    <source>
        <dbReference type="Pfam" id="PF23186"/>
    </source>
</evidence>
<dbReference type="Proteomes" id="UP000315628">
    <property type="component" value="Unassembled WGS sequence"/>
</dbReference>
<keyword evidence="2 8" id="KW-0489">Methyltransferase</keyword>
<dbReference type="Gene3D" id="3.40.50.150">
    <property type="entry name" value="Vaccinia Virus protein VP39"/>
    <property type="match status" value="1"/>
</dbReference>
<keyword evidence="4" id="KW-0949">S-adenosyl-L-methionine</keyword>
<dbReference type="InterPro" id="IPR055487">
    <property type="entry name" value="DUF7059"/>
</dbReference>
<dbReference type="InterPro" id="IPR041881">
    <property type="entry name" value="PqqD_sf"/>
</dbReference>
<dbReference type="Gene3D" id="1.10.10.1150">
    <property type="entry name" value="Coenzyme PQQ synthesis protein D (PqqD)"/>
    <property type="match status" value="1"/>
</dbReference>
<dbReference type="GO" id="GO:0032259">
    <property type="term" value="P:methylation"/>
    <property type="evidence" value="ECO:0007669"/>
    <property type="project" value="UniProtKB-KW"/>
</dbReference>
<dbReference type="OrthoDB" id="129465at2"/>
<feature type="domain" description="DUF7059" evidence="6">
    <location>
        <begin position="30"/>
        <end position="111"/>
    </location>
</feature>
<organism evidence="8 9">
    <name type="scientific">Marihabitans asiaticum</name>
    <dbReference type="NCBI Taxonomy" id="415218"/>
    <lineage>
        <taxon>Bacteria</taxon>
        <taxon>Bacillati</taxon>
        <taxon>Actinomycetota</taxon>
        <taxon>Actinomycetes</taxon>
        <taxon>Micrococcales</taxon>
        <taxon>Intrasporangiaceae</taxon>
        <taxon>Marihabitans</taxon>
    </lineage>
</organism>
<evidence type="ECO:0000256" key="2">
    <source>
        <dbReference type="ARBA" id="ARBA00022603"/>
    </source>
</evidence>
<gene>
    <name evidence="8" type="ORF">FB557_1227</name>
</gene>
<comment type="caution">
    <text evidence="8">The sequence shown here is derived from an EMBL/GenBank/DDBJ whole genome shotgun (WGS) entry which is preliminary data.</text>
</comment>
<dbReference type="Pfam" id="PF23186">
    <property type="entry name" value="DUF7059"/>
    <property type="match status" value="1"/>
</dbReference>
<evidence type="ECO:0000313" key="9">
    <source>
        <dbReference type="Proteomes" id="UP000315628"/>
    </source>
</evidence>
<dbReference type="InterPro" id="IPR056684">
    <property type="entry name" value="DUF7782"/>
</dbReference>
<protein>
    <submittedName>
        <fullName evidence="8">Methyltransferase family protein</fullName>
    </submittedName>
</protein>
<comment type="similarity">
    <text evidence="1">Belongs to the eukaryotic/archaeal PrmC-related family.</text>
</comment>
<dbReference type="Pfam" id="PF05175">
    <property type="entry name" value="MTS"/>
    <property type="match status" value="1"/>
</dbReference>
<name>A0A560WE21_9MICO</name>
<feature type="domain" description="Methyltransferase small" evidence="5">
    <location>
        <begin position="150"/>
        <end position="238"/>
    </location>
</feature>
<evidence type="ECO:0000313" key="8">
    <source>
        <dbReference type="EMBL" id="TWD15705.1"/>
    </source>
</evidence>
<dbReference type="InterPro" id="IPR007848">
    <property type="entry name" value="Small_mtfrase_dom"/>
</dbReference>
<dbReference type="InterPro" id="IPR029063">
    <property type="entry name" value="SAM-dependent_MTases_sf"/>
</dbReference>
<evidence type="ECO:0000259" key="5">
    <source>
        <dbReference type="Pfam" id="PF05175"/>
    </source>
</evidence>